<dbReference type="PANTHER" id="PTHR21737:SF18">
    <property type="entry name" value="SPLICING FACTOR CACTIN"/>
    <property type="match status" value="1"/>
</dbReference>
<dbReference type="GO" id="GO:0005737">
    <property type="term" value="C:cytoplasm"/>
    <property type="evidence" value="ECO:0007669"/>
    <property type="project" value="TreeGrafter"/>
</dbReference>
<dbReference type="EMBL" id="SWLB01000003">
    <property type="protein sequence ID" value="KAF3340247.1"/>
    <property type="molecule type" value="Genomic_DNA"/>
</dbReference>
<comment type="caution">
    <text evidence="5">The sequence shown here is derived from an EMBL/GenBank/DDBJ whole genome shotgun (WGS) entry which is preliminary data.</text>
</comment>
<dbReference type="SMART" id="SM01050">
    <property type="entry name" value="CactinC_cactus"/>
    <property type="match status" value="1"/>
</dbReference>
<dbReference type="GO" id="GO:0005681">
    <property type="term" value="C:spliceosomal complex"/>
    <property type="evidence" value="ECO:0007669"/>
    <property type="project" value="TreeGrafter"/>
</dbReference>
<dbReference type="Pfam" id="PF10312">
    <property type="entry name" value="Cactin_mid"/>
    <property type="match status" value="1"/>
</dbReference>
<feature type="domain" description="Splicing factor Cactin C-terminal" evidence="3">
    <location>
        <begin position="288"/>
        <end position="405"/>
    </location>
</feature>
<sequence length="405" mass="47240">MAKIAERKALAVSAKLESRGLHAFVWRKKIERDLSRGIQPQITSLSLEKKRCLDRLEEIEQIKKRRFDLASLRSQFSDKQFVVSNSLEAKDAEFDLNQSRIRSEIRLNSGRAKPIDILLQFLCKIGKQNPKLDNPLLIFTGSDLKEIKELKDDIEMHLVLDKTNSLFWESANLVCNWVIQGASGGVHANALQSSEIFSEVTSVIENKTYAQLEYMQQQLEMQMKSGEGKTVEFWVSILNYVMIYKAKKYLEENYSSVAFKPRETQPENSEISRTNSLKNEEDLISEHSSKKLKYNFRVHTGFQWNKYNRTHYDHDHPPPKTVKGYSFIIHYPEFCGQAPQYSIEKDSGSSESCLIRFYAGPPYEDVVFRIVNKEWDLSWKSGFRCTFWGGILRLNFFFKQFSYRR</sequence>
<evidence type="ECO:0000313" key="5">
    <source>
        <dbReference type="EMBL" id="KAF3340247.1"/>
    </source>
</evidence>
<dbReference type="OrthoDB" id="768854at2759"/>
<organism evidence="5 6">
    <name type="scientific">Carex littledalei</name>
    <dbReference type="NCBI Taxonomy" id="544730"/>
    <lineage>
        <taxon>Eukaryota</taxon>
        <taxon>Viridiplantae</taxon>
        <taxon>Streptophyta</taxon>
        <taxon>Embryophyta</taxon>
        <taxon>Tracheophyta</taxon>
        <taxon>Spermatophyta</taxon>
        <taxon>Magnoliopsida</taxon>
        <taxon>Liliopsida</taxon>
        <taxon>Poales</taxon>
        <taxon>Cyperaceae</taxon>
        <taxon>Cyperoideae</taxon>
        <taxon>Cariceae</taxon>
        <taxon>Carex</taxon>
        <taxon>Carex subgen. Euthyceras</taxon>
    </lineage>
</organism>
<dbReference type="GO" id="GO:0045292">
    <property type="term" value="P:mRNA cis splicing, via spliceosome"/>
    <property type="evidence" value="ECO:0007669"/>
    <property type="project" value="TreeGrafter"/>
</dbReference>
<comment type="similarity">
    <text evidence="1">Belongs to the CACTIN family.</text>
</comment>
<dbReference type="InterPro" id="IPR018816">
    <property type="entry name" value="Cactin_central"/>
</dbReference>
<name>A0A833RFR9_9POAL</name>
<dbReference type="PANTHER" id="PTHR21737">
    <property type="entry name" value="POLYGLUTAMINE BINDING PROTEIN 1/MARVEL MEMBRANE-ASSOCIATING DOMAIN CONTAINING 3"/>
    <property type="match status" value="1"/>
</dbReference>
<feature type="domain" description="Splicing factor cactin central" evidence="4">
    <location>
        <begin position="85"/>
        <end position="252"/>
    </location>
</feature>
<dbReference type="Pfam" id="PF09732">
    <property type="entry name" value="CactinC_cactus"/>
    <property type="match status" value="1"/>
</dbReference>
<proteinExistence type="inferred from homology"/>
<evidence type="ECO:0000259" key="3">
    <source>
        <dbReference type="Pfam" id="PF09732"/>
    </source>
</evidence>
<keyword evidence="6" id="KW-1185">Reference proteome</keyword>
<evidence type="ECO:0000256" key="1">
    <source>
        <dbReference type="ARBA" id="ARBA00006895"/>
    </source>
</evidence>
<dbReference type="Proteomes" id="UP000623129">
    <property type="component" value="Unassembled WGS sequence"/>
</dbReference>
<evidence type="ECO:0000259" key="4">
    <source>
        <dbReference type="Pfam" id="PF10312"/>
    </source>
</evidence>
<evidence type="ECO:0000313" key="6">
    <source>
        <dbReference type="Proteomes" id="UP000623129"/>
    </source>
</evidence>
<dbReference type="InterPro" id="IPR019134">
    <property type="entry name" value="Cactin_C"/>
</dbReference>
<gene>
    <name evidence="5" type="ORF">FCM35_KLT16018</name>
</gene>
<reference evidence="5" key="1">
    <citation type="submission" date="2020-01" db="EMBL/GenBank/DDBJ databases">
        <title>Genome sequence of Kobresia littledalei, the first chromosome-level genome in the family Cyperaceae.</title>
        <authorList>
            <person name="Qu G."/>
        </authorList>
    </citation>
    <scope>NUCLEOTIDE SEQUENCE</scope>
    <source>
        <strain evidence="5">C.B.Clarke</strain>
        <tissue evidence="5">Leaf</tissue>
    </source>
</reference>
<protein>
    <recommendedName>
        <fullName evidence="2">Splicing factor Cactin</fullName>
    </recommendedName>
</protein>
<evidence type="ECO:0000256" key="2">
    <source>
        <dbReference type="ARBA" id="ARBA00034534"/>
    </source>
</evidence>
<accession>A0A833RFR9</accession>
<dbReference type="AlphaFoldDB" id="A0A833RFR9"/>